<evidence type="ECO:0000256" key="3">
    <source>
        <dbReference type="ARBA" id="ARBA00022553"/>
    </source>
</evidence>
<dbReference type="Gene3D" id="1.20.5.1930">
    <property type="match status" value="1"/>
</dbReference>
<dbReference type="CDD" id="cd16917">
    <property type="entry name" value="HATPase_UhpB-NarQ-NarX-like"/>
    <property type="match status" value="1"/>
</dbReference>
<evidence type="ECO:0000259" key="10">
    <source>
        <dbReference type="SMART" id="SM00387"/>
    </source>
</evidence>
<dbReference type="SUPFAM" id="SSF55874">
    <property type="entry name" value="ATPase domain of HSP90 chaperone/DNA topoisomerase II/histidine kinase"/>
    <property type="match status" value="1"/>
</dbReference>
<evidence type="ECO:0000256" key="1">
    <source>
        <dbReference type="ARBA" id="ARBA00000085"/>
    </source>
</evidence>
<dbReference type="InterPro" id="IPR011712">
    <property type="entry name" value="Sig_transdc_His_kin_sub3_dim/P"/>
</dbReference>
<feature type="transmembrane region" description="Helical" evidence="9">
    <location>
        <begin position="20"/>
        <end position="43"/>
    </location>
</feature>
<name>A0A401WEB7_STREY</name>
<dbReference type="Gene3D" id="3.30.565.10">
    <property type="entry name" value="Histidine kinase-like ATPase, C-terminal domain"/>
    <property type="match status" value="1"/>
</dbReference>
<keyword evidence="12" id="KW-1185">Reference proteome</keyword>
<dbReference type="GO" id="GO:0046983">
    <property type="term" value="F:protein dimerization activity"/>
    <property type="evidence" value="ECO:0007669"/>
    <property type="project" value="InterPro"/>
</dbReference>
<evidence type="ECO:0000256" key="5">
    <source>
        <dbReference type="ARBA" id="ARBA00022741"/>
    </source>
</evidence>
<feature type="transmembrane region" description="Helical" evidence="9">
    <location>
        <begin position="158"/>
        <end position="185"/>
    </location>
</feature>
<dbReference type="Pfam" id="PF07730">
    <property type="entry name" value="HisKA_3"/>
    <property type="match status" value="1"/>
</dbReference>
<dbReference type="Proteomes" id="UP000286746">
    <property type="component" value="Unassembled WGS sequence"/>
</dbReference>
<dbReference type="InterPro" id="IPR036890">
    <property type="entry name" value="HATPase_C_sf"/>
</dbReference>
<reference evidence="11 12" key="1">
    <citation type="submission" date="2018-11" db="EMBL/GenBank/DDBJ databases">
        <title>Whole genome sequence of Streptomyces paromomycinus NBRC 15454(T).</title>
        <authorList>
            <person name="Komaki H."/>
            <person name="Tamura T."/>
        </authorList>
    </citation>
    <scope>NUCLEOTIDE SEQUENCE [LARGE SCALE GENOMIC DNA]</scope>
    <source>
        <strain evidence="11 12">NBRC 15454</strain>
    </source>
</reference>
<evidence type="ECO:0000256" key="4">
    <source>
        <dbReference type="ARBA" id="ARBA00022679"/>
    </source>
</evidence>
<keyword evidence="3" id="KW-0597">Phosphoprotein</keyword>
<keyword evidence="9" id="KW-0472">Membrane</keyword>
<feature type="transmembrane region" description="Helical" evidence="9">
    <location>
        <begin position="191"/>
        <end position="210"/>
    </location>
</feature>
<evidence type="ECO:0000313" key="11">
    <source>
        <dbReference type="EMBL" id="GCD47609.1"/>
    </source>
</evidence>
<organism evidence="11 12">
    <name type="scientific">Streptomyces paromomycinus</name>
    <name type="common">Streptomyces rimosus subsp. paromomycinus</name>
    <dbReference type="NCBI Taxonomy" id="92743"/>
    <lineage>
        <taxon>Bacteria</taxon>
        <taxon>Bacillati</taxon>
        <taxon>Actinomycetota</taxon>
        <taxon>Actinomycetes</taxon>
        <taxon>Kitasatosporales</taxon>
        <taxon>Streptomycetaceae</taxon>
        <taxon>Streptomyces</taxon>
    </lineage>
</organism>
<keyword evidence="4" id="KW-0808">Transferase</keyword>
<dbReference type="GO" id="GO:0005524">
    <property type="term" value="F:ATP binding"/>
    <property type="evidence" value="ECO:0007669"/>
    <property type="project" value="UniProtKB-KW"/>
</dbReference>
<evidence type="ECO:0000256" key="9">
    <source>
        <dbReference type="SAM" id="Phobius"/>
    </source>
</evidence>
<gene>
    <name evidence="11" type="ORF">GKJPGBOP_07401</name>
</gene>
<proteinExistence type="predicted"/>
<keyword evidence="9" id="KW-1133">Transmembrane helix</keyword>
<evidence type="ECO:0000256" key="8">
    <source>
        <dbReference type="ARBA" id="ARBA00023012"/>
    </source>
</evidence>
<dbReference type="GO" id="GO:0000155">
    <property type="term" value="F:phosphorelay sensor kinase activity"/>
    <property type="evidence" value="ECO:0007669"/>
    <property type="project" value="InterPro"/>
</dbReference>
<protein>
    <recommendedName>
        <fullName evidence="2">histidine kinase</fullName>
        <ecNumber evidence="2">2.7.13.3</ecNumber>
    </recommendedName>
</protein>
<dbReference type="EMBL" id="BHZD01000001">
    <property type="protein sequence ID" value="GCD47609.1"/>
    <property type="molecule type" value="Genomic_DNA"/>
</dbReference>
<comment type="caution">
    <text evidence="11">The sequence shown here is derived from an EMBL/GenBank/DDBJ whole genome shotgun (WGS) entry which is preliminary data.</text>
</comment>
<evidence type="ECO:0000256" key="2">
    <source>
        <dbReference type="ARBA" id="ARBA00012438"/>
    </source>
</evidence>
<dbReference type="PANTHER" id="PTHR24421:SF10">
    <property type="entry name" value="NITRATE_NITRITE SENSOR PROTEIN NARQ"/>
    <property type="match status" value="1"/>
</dbReference>
<keyword evidence="7" id="KW-0067">ATP-binding</keyword>
<dbReference type="SMART" id="SM00387">
    <property type="entry name" value="HATPase_c"/>
    <property type="match status" value="1"/>
</dbReference>
<sequence length="441" mass="46598">MRIPPRGGPLRWCAEAGLGLYRSVVLVGLTCVVPLVAVPVGVGGARLAGSWTAGLDAPLAVRVLATLGEGLAVAFWIAAALFIVYPLTSRGLARAARRCAADWLEVRHEVRYRSVPPVTRMATGSWWDGEEYHKTEREARRRAAVHARFHDPQLHWDGLWAVVASVTVLPLSALPLLALGLGIYLAVTPALLGYGAGLIVAGLVAAPFAWRILRPVGSRLLGPVPRTRLSRRVEELEAIRADLTQAQAAELERIERGLHDGAQARMVAMGMSMGAAEQLVDSNPDAAKAVLAEARATSATALAELRTLVRGINPPVLAERGLVDAVQALALDAAVVVDVLTRVPSRPERPVESAVYFAVAELLANVAKHAEAERVTVELSYATRTLTATVQDDGVGGADPAAGSGLSGIERRVHAFGGRLEIDSPAGGPTRITVAVPCELS</sequence>
<dbReference type="InterPro" id="IPR003594">
    <property type="entry name" value="HATPase_dom"/>
</dbReference>
<accession>A0A401WEB7</accession>
<feature type="domain" description="Histidine kinase/HSP90-like ATPase" evidence="10">
    <location>
        <begin position="350"/>
        <end position="440"/>
    </location>
</feature>
<keyword evidence="8" id="KW-0902">Two-component regulatory system</keyword>
<dbReference type="RefSeq" id="WP_125057680.1">
    <property type="nucleotide sequence ID" value="NZ_BHZD01000001.1"/>
</dbReference>
<dbReference type="AlphaFoldDB" id="A0A401WEB7"/>
<dbReference type="InterPro" id="IPR050482">
    <property type="entry name" value="Sensor_HK_TwoCompSys"/>
</dbReference>
<evidence type="ECO:0000256" key="7">
    <source>
        <dbReference type="ARBA" id="ARBA00022840"/>
    </source>
</evidence>
<dbReference type="EC" id="2.7.13.3" evidence="2"/>
<feature type="transmembrane region" description="Helical" evidence="9">
    <location>
        <begin position="63"/>
        <end position="88"/>
    </location>
</feature>
<keyword evidence="9" id="KW-0812">Transmembrane</keyword>
<keyword evidence="6 11" id="KW-0418">Kinase</keyword>
<dbReference type="GO" id="GO:0016020">
    <property type="term" value="C:membrane"/>
    <property type="evidence" value="ECO:0007669"/>
    <property type="project" value="InterPro"/>
</dbReference>
<evidence type="ECO:0000313" key="12">
    <source>
        <dbReference type="Proteomes" id="UP000286746"/>
    </source>
</evidence>
<dbReference type="PANTHER" id="PTHR24421">
    <property type="entry name" value="NITRATE/NITRITE SENSOR PROTEIN NARX-RELATED"/>
    <property type="match status" value="1"/>
</dbReference>
<evidence type="ECO:0000256" key="6">
    <source>
        <dbReference type="ARBA" id="ARBA00022777"/>
    </source>
</evidence>
<keyword evidence="5" id="KW-0547">Nucleotide-binding</keyword>
<dbReference type="Pfam" id="PF02518">
    <property type="entry name" value="HATPase_c"/>
    <property type="match status" value="1"/>
</dbReference>
<comment type="catalytic activity">
    <reaction evidence="1">
        <text>ATP + protein L-histidine = ADP + protein N-phospho-L-histidine.</text>
        <dbReference type="EC" id="2.7.13.3"/>
    </reaction>
</comment>